<keyword evidence="1" id="KW-0597">Phosphoprotein</keyword>
<evidence type="ECO:0000313" key="5">
    <source>
        <dbReference type="Proteomes" id="UP001497382"/>
    </source>
</evidence>
<dbReference type="Gene3D" id="2.60.40.790">
    <property type="match status" value="1"/>
</dbReference>
<name>A0AAV1ZNF3_9ARAC</name>
<dbReference type="PANTHER" id="PTHR12356:SF19">
    <property type="entry name" value="NUDC DOMAIN-CONTAINING PROTEIN 3"/>
    <property type="match status" value="1"/>
</dbReference>
<dbReference type="Pfam" id="PF04969">
    <property type="entry name" value="CS"/>
    <property type="match status" value="1"/>
</dbReference>
<reference evidence="4 5" key="1">
    <citation type="submission" date="2024-04" db="EMBL/GenBank/DDBJ databases">
        <authorList>
            <person name="Rising A."/>
            <person name="Reimegard J."/>
            <person name="Sonavane S."/>
            <person name="Akerstrom W."/>
            <person name="Nylinder S."/>
            <person name="Hedman E."/>
            <person name="Kallberg Y."/>
        </authorList>
    </citation>
    <scope>NUCLEOTIDE SEQUENCE [LARGE SCALE GENOMIC DNA]</scope>
</reference>
<dbReference type="Pfam" id="PF14050">
    <property type="entry name" value="Nudc_N"/>
    <property type="match status" value="1"/>
</dbReference>
<feature type="domain" description="CS" evidence="3">
    <location>
        <begin position="147"/>
        <end position="239"/>
    </location>
</feature>
<dbReference type="InterPro" id="IPR037898">
    <property type="entry name" value="NudC_fam"/>
</dbReference>
<dbReference type="InterPro" id="IPR007052">
    <property type="entry name" value="CS_dom"/>
</dbReference>
<evidence type="ECO:0000256" key="1">
    <source>
        <dbReference type="ARBA" id="ARBA00022553"/>
    </source>
</evidence>
<comment type="caution">
    <text evidence="4">The sequence shown here is derived from an EMBL/GenBank/DDBJ whole genome shotgun (WGS) entry which is preliminary data.</text>
</comment>
<dbReference type="EMBL" id="CAXIEN010000064">
    <property type="protein sequence ID" value="CAL1272866.1"/>
    <property type="molecule type" value="Genomic_DNA"/>
</dbReference>
<accession>A0AAV1ZNF3</accession>
<evidence type="ECO:0000256" key="2">
    <source>
        <dbReference type="SAM" id="MobiDB-lite"/>
    </source>
</evidence>
<evidence type="ECO:0000259" key="3">
    <source>
        <dbReference type="PROSITE" id="PS51203"/>
    </source>
</evidence>
<dbReference type="PROSITE" id="PS51203">
    <property type="entry name" value="CS"/>
    <property type="match status" value="1"/>
</dbReference>
<dbReference type="GO" id="GO:0006457">
    <property type="term" value="P:protein folding"/>
    <property type="evidence" value="ECO:0007669"/>
    <property type="project" value="TreeGrafter"/>
</dbReference>
<dbReference type="GO" id="GO:0005737">
    <property type="term" value="C:cytoplasm"/>
    <property type="evidence" value="ECO:0007669"/>
    <property type="project" value="TreeGrafter"/>
</dbReference>
<protein>
    <recommendedName>
        <fullName evidence="3">CS domain-containing protein</fullName>
    </recommendedName>
</protein>
<organism evidence="4 5">
    <name type="scientific">Larinioides sclopetarius</name>
    <dbReference type="NCBI Taxonomy" id="280406"/>
    <lineage>
        <taxon>Eukaryota</taxon>
        <taxon>Metazoa</taxon>
        <taxon>Ecdysozoa</taxon>
        <taxon>Arthropoda</taxon>
        <taxon>Chelicerata</taxon>
        <taxon>Arachnida</taxon>
        <taxon>Araneae</taxon>
        <taxon>Araneomorphae</taxon>
        <taxon>Entelegynae</taxon>
        <taxon>Araneoidea</taxon>
        <taxon>Araneidae</taxon>
        <taxon>Larinioides</taxon>
    </lineage>
</organism>
<dbReference type="InterPro" id="IPR025934">
    <property type="entry name" value="NudC_N_dom"/>
</dbReference>
<feature type="region of interest" description="Disordered" evidence="2">
    <location>
        <begin position="298"/>
        <end position="323"/>
    </location>
</feature>
<dbReference type="InterPro" id="IPR008978">
    <property type="entry name" value="HSP20-like_chaperone"/>
</dbReference>
<evidence type="ECO:0000313" key="4">
    <source>
        <dbReference type="EMBL" id="CAL1272866.1"/>
    </source>
</evidence>
<dbReference type="AlphaFoldDB" id="A0AAV1ZNF3"/>
<dbReference type="SUPFAM" id="SSF49764">
    <property type="entry name" value="HSP20-like chaperones"/>
    <property type="match status" value="1"/>
</dbReference>
<dbReference type="Proteomes" id="UP001497382">
    <property type="component" value="Unassembled WGS sequence"/>
</dbReference>
<feature type="compositionally biased region" description="Basic and acidic residues" evidence="2">
    <location>
        <begin position="116"/>
        <end position="134"/>
    </location>
</feature>
<dbReference type="GO" id="GO:0051082">
    <property type="term" value="F:unfolded protein binding"/>
    <property type="evidence" value="ECO:0007669"/>
    <property type="project" value="TreeGrafter"/>
</dbReference>
<dbReference type="PANTHER" id="PTHR12356">
    <property type="entry name" value="NUCLEAR MOVEMENT PROTEIN NUDC"/>
    <property type="match status" value="1"/>
</dbReference>
<gene>
    <name evidence="4" type="ORF">LARSCL_LOCUS6625</name>
</gene>
<sequence length="323" mass="37289">MSSETDYDDFLYPILYREGNIFDFFNKIFDFLYRRTDFFKFKDESSTLGLADGEAEKIVRTVFCKYMEKAIAEHRSQAVPEIEQVPLDFVVEETVVTTSNPARDADTSLVSEEESIDTKKKEANPRREEDKTDTKVSLMDPDSYNGACYEGYSWAQTIRDTDIHIKVPTHVTSAKHVQVTIQHTHIKVELLKDNEWSILKEGDLSCRINVEESTWTLVPGEEIHICLQKIRERWWDSFFIGEPKINLRAIDPSIPYEDLDQESQAKIKELMYNEHLKRLGKPTIQQSKIQDMLKDAWDRDGSPFKGQPFDPSAVDLSAVNGST</sequence>
<keyword evidence="5" id="KW-1185">Reference proteome</keyword>
<feature type="region of interest" description="Disordered" evidence="2">
    <location>
        <begin position="101"/>
        <end position="135"/>
    </location>
</feature>
<proteinExistence type="predicted"/>